<reference evidence="3" key="1">
    <citation type="journal article" date="2014" name="Int. J. Syst. Evol. Microbiol.">
        <title>Complete genome sequence of Corynebacterium casei LMG S-19264T (=DSM 44701T), isolated from a smear-ripened cheese.</title>
        <authorList>
            <consortium name="US DOE Joint Genome Institute (JGI-PGF)"/>
            <person name="Walter F."/>
            <person name="Albersmeier A."/>
            <person name="Kalinowski J."/>
            <person name="Ruckert C."/>
        </authorList>
    </citation>
    <scope>NUCLEOTIDE SEQUENCE</scope>
    <source>
        <strain evidence="3">NBRC 110023</strain>
    </source>
</reference>
<dbReference type="Pfam" id="PF07995">
    <property type="entry name" value="GSDH"/>
    <property type="match status" value="1"/>
</dbReference>
<evidence type="ECO:0000259" key="2">
    <source>
        <dbReference type="Pfam" id="PF07995"/>
    </source>
</evidence>
<organism evidence="3 4">
    <name type="scientific">Agaribacter marinus</name>
    <dbReference type="NCBI Taxonomy" id="1431249"/>
    <lineage>
        <taxon>Bacteria</taxon>
        <taxon>Pseudomonadati</taxon>
        <taxon>Pseudomonadota</taxon>
        <taxon>Gammaproteobacteria</taxon>
        <taxon>Alteromonadales</taxon>
        <taxon>Alteromonadaceae</taxon>
        <taxon>Agaribacter</taxon>
    </lineage>
</organism>
<keyword evidence="4" id="KW-1185">Reference proteome</keyword>
<name>A0AA37WJ49_9ALTE</name>
<dbReference type="AlphaFoldDB" id="A0AA37WJ49"/>
<protein>
    <submittedName>
        <fullName evidence="3">Glucose dehydrogenase</fullName>
    </submittedName>
</protein>
<dbReference type="EMBL" id="BSOT01000012">
    <property type="protein sequence ID" value="GLR72691.1"/>
    <property type="molecule type" value="Genomic_DNA"/>
</dbReference>
<feature type="transmembrane region" description="Helical" evidence="1">
    <location>
        <begin position="12"/>
        <end position="30"/>
    </location>
</feature>
<evidence type="ECO:0000313" key="3">
    <source>
        <dbReference type="EMBL" id="GLR72691.1"/>
    </source>
</evidence>
<reference evidence="3" key="2">
    <citation type="submission" date="2023-01" db="EMBL/GenBank/DDBJ databases">
        <title>Draft genome sequence of Agaribacter marinus strain NBRC 110023.</title>
        <authorList>
            <person name="Sun Q."/>
            <person name="Mori K."/>
        </authorList>
    </citation>
    <scope>NUCLEOTIDE SEQUENCE</scope>
    <source>
        <strain evidence="3">NBRC 110023</strain>
    </source>
</reference>
<accession>A0AA37WJ49</accession>
<dbReference type="Proteomes" id="UP001156601">
    <property type="component" value="Unassembled WGS sequence"/>
</dbReference>
<dbReference type="PANTHER" id="PTHR19328:SF75">
    <property type="entry name" value="ALDOSE SUGAR DEHYDROGENASE YLII"/>
    <property type="match status" value="1"/>
</dbReference>
<proteinExistence type="predicted"/>
<keyword evidence="1" id="KW-1133">Transmembrane helix</keyword>
<dbReference type="Gene3D" id="2.120.10.30">
    <property type="entry name" value="TolB, C-terminal domain"/>
    <property type="match status" value="1"/>
</dbReference>
<evidence type="ECO:0000313" key="4">
    <source>
        <dbReference type="Proteomes" id="UP001156601"/>
    </source>
</evidence>
<gene>
    <name evidence="3" type="primary">yliI</name>
    <name evidence="3" type="ORF">GCM10007852_35990</name>
</gene>
<comment type="caution">
    <text evidence="3">The sequence shown here is derived from an EMBL/GenBank/DDBJ whole genome shotgun (WGS) entry which is preliminary data.</text>
</comment>
<keyword evidence="1" id="KW-0472">Membrane</keyword>
<feature type="domain" description="Glucose/Sorbosone dehydrogenase" evidence="2">
    <location>
        <begin position="53"/>
        <end position="377"/>
    </location>
</feature>
<dbReference type="PANTHER" id="PTHR19328">
    <property type="entry name" value="HEDGEHOG-INTERACTING PROTEIN"/>
    <property type="match status" value="1"/>
</dbReference>
<keyword evidence="1" id="KW-0812">Transmembrane</keyword>
<sequence length="383" mass="42758">MTLDLDKGVAQYLHGYASLFYSGVLLLLFVPRLVAADEFSLVPLIENLPLSSSITMLPSNEIIIVLREGGLKILAENRQTKDIALTPKDLFVSRQGGLIHLIPHPKYEKNGWLYLSYAAGSQKNNFLSVIRFRLQDTQVVDVQSIFRVAQGKDTPVHFGGKMVFDKTGNLLLTTGDGFDYREQAQVKQSHLGKVLRMSEVGMPIKSNPFFSYDDTRSSATPENYVFTLGHRNPQGLIVLNNGLIVLNEHGPAGGDEINVIASGVNYGWPVVTNGQDYIGASISPFKEYPGMRLPNVDWTPSIAPSSMLFYENDRFPSLRSKYLVTSLKFKNIYLVDHDFMRYQNTLFSLPQTRLRDILSTQNGRIFVLGDGAGASLYELTSHK</sequence>
<evidence type="ECO:0000256" key="1">
    <source>
        <dbReference type="SAM" id="Phobius"/>
    </source>
</evidence>
<dbReference type="InterPro" id="IPR011042">
    <property type="entry name" value="6-blade_b-propeller_TolB-like"/>
</dbReference>
<dbReference type="InterPro" id="IPR012938">
    <property type="entry name" value="Glc/Sorbosone_DH"/>
</dbReference>
<dbReference type="SUPFAM" id="SSF50952">
    <property type="entry name" value="Soluble quinoprotein glucose dehydrogenase"/>
    <property type="match status" value="1"/>
</dbReference>
<dbReference type="InterPro" id="IPR011041">
    <property type="entry name" value="Quinoprot_gluc/sorb_DH_b-prop"/>
</dbReference>
<dbReference type="RefSeq" id="WP_284219104.1">
    <property type="nucleotide sequence ID" value="NZ_BSOT01000012.1"/>
</dbReference>